<keyword evidence="3" id="KW-0812">Transmembrane</keyword>
<dbReference type="SMART" id="SM00271">
    <property type="entry name" value="DnaJ"/>
    <property type="match status" value="1"/>
</dbReference>
<dbReference type="RefSeq" id="XP_007868410.1">
    <property type="nucleotide sequence ID" value="XM_007870219.1"/>
</dbReference>
<reference evidence="5 6" key="1">
    <citation type="journal article" date="2012" name="Science">
        <title>The Paleozoic origin of enzymatic lignin decomposition reconstructed from 31 fungal genomes.</title>
        <authorList>
            <person name="Floudas D."/>
            <person name="Binder M."/>
            <person name="Riley R."/>
            <person name="Barry K."/>
            <person name="Blanchette R.A."/>
            <person name="Henrissat B."/>
            <person name="Martinez A.T."/>
            <person name="Otillar R."/>
            <person name="Spatafora J.W."/>
            <person name="Yadav J.S."/>
            <person name="Aerts A."/>
            <person name="Benoit I."/>
            <person name="Boyd A."/>
            <person name="Carlson A."/>
            <person name="Copeland A."/>
            <person name="Coutinho P.M."/>
            <person name="de Vries R.P."/>
            <person name="Ferreira P."/>
            <person name="Findley K."/>
            <person name="Foster B."/>
            <person name="Gaskell J."/>
            <person name="Glotzer D."/>
            <person name="Gorecki P."/>
            <person name="Heitman J."/>
            <person name="Hesse C."/>
            <person name="Hori C."/>
            <person name="Igarashi K."/>
            <person name="Jurgens J.A."/>
            <person name="Kallen N."/>
            <person name="Kersten P."/>
            <person name="Kohler A."/>
            <person name="Kuees U."/>
            <person name="Kumar T.K.A."/>
            <person name="Kuo A."/>
            <person name="LaButti K."/>
            <person name="Larrondo L.F."/>
            <person name="Lindquist E."/>
            <person name="Ling A."/>
            <person name="Lombard V."/>
            <person name="Lucas S."/>
            <person name="Lundell T."/>
            <person name="Martin R."/>
            <person name="McLaughlin D.J."/>
            <person name="Morgenstern I."/>
            <person name="Morin E."/>
            <person name="Murat C."/>
            <person name="Nagy L.G."/>
            <person name="Nolan M."/>
            <person name="Ohm R.A."/>
            <person name="Patyshakuliyeva A."/>
            <person name="Rokas A."/>
            <person name="Ruiz-Duenas F.J."/>
            <person name="Sabat G."/>
            <person name="Salamov A."/>
            <person name="Samejima M."/>
            <person name="Schmutz J."/>
            <person name="Slot J.C."/>
            <person name="St John F."/>
            <person name="Stenlid J."/>
            <person name="Sun H."/>
            <person name="Sun S."/>
            <person name="Syed K."/>
            <person name="Tsang A."/>
            <person name="Wiebenga A."/>
            <person name="Young D."/>
            <person name="Pisabarro A."/>
            <person name="Eastwood D.C."/>
            <person name="Martin F."/>
            <person name="Cullen D."/>
            <person name="Grigoriev I.V."/>
            <person name="Hibbett D.S."/>
        </authorList>
    </citation>
    <scope>NUCLEOTIDE SEQUENCE [LARGE SCALE GENOMIC DNA]</scope>
    <source>
        <strain evidence="5 6">ATCC 11539</strain>
    </source>
</reference>
<keyword evidence="3" id="KW-1133">Transmembrane helix</keyword>
<evidence type="ECO:0000313" key="5">
    <source>
        <dbReference type="EMBL" id="EPQ53109.1"/>
    </source>
</evidence>
<feature type="region of interest" description="Disordered" evidence="2">
    <location>
        <begin position="99"/>
        <end position="122"/>
    </location>
</feature>
<dbReference type="KEGG" id="gtr:GLOTRDRAFT_140037"/>
<dbReference type="InterPro" id="IPR018253">
    <property type="entry name" value="DnaJ_domain_CS"/>
</dbReference>
<dbReference type="eggNOG" id="KOG0715">
    <property type="taxonomic scope" value="Eukaryota"/>
</dbReference>
<name>S7RKC9_GLOTA</name>
<evidence type="ECO:0000256" key="3">
    <source>
        <dbReference type="SAM" id="Phobius"/>
    </source>
</evidence>
<sequence>MLASGSHLSKSIPTRSSTISRRSKVQNFASSSLLSNHYQTLDVPHNATKSQIKTSFYKMSKQHHPDVSDDPMSKAKFQAASEAYSILGDDRKRRAYDRELATGSSSVRRSHSHAPGHEYPYSQAAYEGRRRGASYAWERQHPHQSHTYTHQTHSAYNRPPPGYRAHGTGPNPYTYAHNSHAQAQYPHNPFASPYVRRATGTKKGEKDWQTAEDRARNVSGFWRAVQVFGIVMIVATVGGGFTASAT</sequence>
<dbReference type="InterPro" id="IPR036869">
    <property type="entry name" value="J_dom_sf"/>
</dbReference>
<dbReference type="HOGENOM" id="CLU_084536_1_0_1"/>
<evidence type="ECO:0000313" key="6">
    <source>
        <dbReference type="Proteomes" id="UP000030669"/>
    </source>
</evidence>
<dbReference type="PRINTS" id="PR00625">
    <property type="entry name" value="JDOMAIN"/>
</dbReference>
<keyword evidence="1" id="KW-0143">Chaperone</keyword>
<feature type="region of interest" description="Disordered" evidence="2">
    <location>
        <begin position="1"/>
        <end position="23"/>
    </location>
</feature>
<accession>S7RKC9</accession>
<organism evidence="5 6">
    <name type="scientific">Gloeophyllum trabeum (strain ATCC 11539 / FP-39264 / Madison 617)</name>
    <name type="common">Brown rot fungus</name>
    <dbReference type="NCBI Taxonomy" id="670483"/>
    <lineage>
        <taxon>Eukaryota</taxon>
        <taxon>Fungi</taxon>
        <taxon>Dikarya</taxon>
        <taxon>Basidiomycota</taxon>
        <taxon>Agaricomycotina</taxon>
        <taxon>Agaricomycetes</taxon>
        <taxon>Gloeophyllales</taxon>
        <taxon>Gloeophyllaceae</taxon>
        <taxon>Gloeophyllum</taxon>
    </lineage>
</organism>
<dbReference type="CDD" id="cd06257">
    <property type="entry name" value="DnaJ"/>
    <property type="match status" value="1"/>
</dbReference>
<keyword evidence="6" id="KW-1185">Reference proteome</keyword>
<dbReference type="Pfam" id="PF00226">
    <property type="entry name" value="DnaJ"/>
    <property type="match status" value="1"/>
</dbReference>
<dbReference type="OMA" id="THAWENT"/>
<dbReference type="InterPro" id="IPR051938">
    <property type="entry name" value="Apopto_cytoskel_mod"/>
</dbReference>
<evidence type="ECO:0000256" key="2">
    <source>
        <dbReference type="SAM" id="MobiDB-lite"/>
    </source>
</evidence>
<feature type="domain" description="J" evidence="4">
    <location>
        <begin position="36"/>
        <end position="100"/>
    </location>
</feature>
<dbReference type="GeneID" id="19304420"/>
<dbReference type="STRING" id="670483.S7RKC9"/>
<dbReference type="PROSITE" id="PS50076">
    <property type="entry name" value="DNAJ_2"/>
    <property type="match status" value="1"/>
</dbReference>
<keyword evidence="3" id="KW-0472">Membrane</keyword>
<feature type="transmembrane region" description="Helical" evidence="3">
    <location>
        <begin position="224"/>
        <end position="243"/>
    </location>
</feature>
<dbReference type="PANTHER" id="PTHR44145">
    <property type="entry name" value="DNAJ HOMOLOG SUBFAMILY A MEMBER 3, MITOCHONDRIAL"/>
    <property type="match status" value="1"/>
</dbReference>
<gene>
    <name evidence="5" type="ORF">GLOTRDRAFT_140037</name>
</gene>
<feature type="compositionally biased region" description="Low complexity" evidence="2">
    <location>
        <begin position="9"/>
        <end position="20"/>
    </location>
</feature>
<evidence type="ECO:0000256" key="1">
    <source>
        <dbReference type="ARBA" id="ARBA00023186"/>
    </source>
</evidence>
<dbReference type="SUPFAM" id="SSF46565">
    <property type="entry name" value="Chaperone J-domain"/>
    <property type="match status" value="1"/>
</dbReference>
<evidence type="ECO:0000259" key="4">
    <source>
        <dbReference type="PROSITE" id="PS50076"/>
    </source>
</evidence>
<protein>
    <submittedName>
        <fullName evidence="5">DnaJ-domain-containing protein</fullName>
    </submittedName>
</protein>
<dbReference type="OrthoDB" id="445556at2759"/>
<dbReference type="EMBL" id="KB469306">
    <property type="protein sequence ID" value="EPQ53109.1"/>
    <property type="molecule type" value="Genomic_DNA"/>
</dbReference>
<proteinExistence type="predicted"/>
<dbReference type="PROSITE" id="PS00636">
    <property type="entry name" value="DNAJ_1"/>
    <property type="match status" value="1"/>
</dbReference>
<dbReference type="Gene3D" id="1.10.287.110">
    <property type="entry name" value="DnaJ domain"/>
    <property type="match status" value="1"/>
</dbReference>
<dbReference type="AlphaFoldDB" id="S7RKC9"/>
<dbReference type="PANTHER" id="PTHR44145:SF3">
    <property type="entry name" value="DNAJ HOMOLOG SUBFAMILY A MEMBER 3, MITOCHONDRIAL"/>
    <property type="match status" value="1"/>
</dbReference>
<dbReference type="InterPro" id="IPR001623">
    <property type="entry name" value="DnaJ_domain"/>
</dbReference>
<dbReference type="Proteomes" id="UP000030669">
    <property type="component" value="Unassembled WGS sequence"/>
</dbReference>